<dbReference type="CDD" id="cd06554">
    <property type="entry name" value="ASCH_ASC-1_like"/>
    <property type="match status" value="1"/>
</dbReference>
<dbReference type="InterPro" id="IPR039128">
    <property type="entry name" value="TRIP4-like"/>
</dbReference>
<dbReference type="GO" id="GO:0008270">
    <property type="term" value="F:zinc ion binding"/>
    <property type="evidence" value="ECO:0007669"/>
    <property type="project" value="InterPro"/>
</dbReference>
<reference evidence="4" key="1">
    <citation type="submission" date="2013-05" db="EMBL/GenBank/DDBJ databases">
        <authorList>
            <person name="Yim A.K.Y."/>
            <person name="Chan T.F."/>
            <person name="Ji K.M."/>
            <person name="Liu X.Y."/>
            <person name="Zhou J.W."/>
            <person name="Li R.Q."/>
            <person name="Yang K.Y."/>
            <person name="Li J."/>
            <person name="Li M."/>
            <person name="Law P.T.W."/>
            <person name="Wu Y.L."/>
            <person name="Cai Z.L."/>
            <person name="Qin H."/>
            <person name="Bao Y."/>
            <person name="Leung R.K.K."/>
            <person name="Ng P.K.S."/>
            <person name="Zou J."/>
            <person name="Zhong X.J."/>
            <person name="Ran P.X."/>
            <person name="Zhong N.S."/>
            <person name="Liu Z.G."/>
            <person name="Tsui S.K.W."/>
        </authorList>
    </citation>
    <scope>NUCLEOTIDE SEQUENCE</scope>
    <source>
        <strain evidence="4">Derf</strain>
        <tissue evidence="4">Whole organism</tissue>
    </source>
</reference>
<dbReference type="FunFam" id="2.30.130.30:FF:000006">
    <property type="entry name" value="Putative_zinc_finger_motif_-_C2HC5-type /ASCH_domain_containing_protein_-_putative"/>
    <property type="match status" value="1"/>
</dbReference>
<feature type="domain" description="TRIP4/RQT4 C2HC5-type zinc finger" evidence="3">
    <location>
        <begin position="24"/>
        <end position="72"/>
    </location>
</feature>
<evidence type="ECO:0000259" key="2">
    <source>
        <dbReference type="Pfam" id="PF04266"/>
    </source>
</evidence>
<evidence type="ECO:0000256" key="1">
    <source>
        <dbReference type="SAM" id="MobiDB-lite"/>
    </source>
</evidence>
<organism evidence="4 5">
    <name type="scientific">Dermatophagoides farinae</name>
    <name type="common">American house dust mite</name>
    <dbReference type="NCBI Taxonomy" id="6954"/>
    <lineage>
        <taxon>Eukaryota</taxon>
        <taxon>Metazoa</taxon>
        <taxon>Ecdysozoa</taxon>
        <taxon>Arthropoda</taxon>
        <taxon>Chelicerata</taxon>
        <taxon>Arachnida</taxon>
        <taxon>Acari</taxon>
        <taxon>Acariformes</taxon>
        <taxon>Sarcoptiformes</taxon>
        <taxon>Astigmata</taxon>
        <taxon>Psoroptidia</taxon>
        <taxon>Analgoidea</taxon>
        <taxon>Pyroglyphidae</taxon>
        <taxon>Dermatophagoidinae</taxon>
        <taxon>Dermatophagoides</taxon>
    </lineage>
</organism>
<dbReference type="AlphaFoldDB" id="A0A922HYR4"/>
<dbReference type="SUPFAM" id="SSF88697">
    <property type="entry name" value="PUA domain-like"/>
    <property type="match status" value="1"/>
</dbReference>
<name>A0A922HYR4_DERFA</name>
<evidence type="ECO:0000313" key="5">
    <source>
        <dbReference type="Proteomes" id="UP000790347"/>
    </source>
</evidence>
<dbReference type="Proteomes" id="UP000790347">
    <property type="component" value="Unassembled WGS sequence"/>
</dbReference>
<feature type="region of interest" description="Disordered" evidence="1">
    <location>
        <begin position="252"/>
        <end position="281"/>
    </location>
</feature>
<dbReference type="PANTHER" id="PTHR12963:SF4">
    <property type="entry name" value="ACTIVATING SIGNAL COINTEGRATOR 1"/>
    <property type="match status" value="1"/>
</dbReference>
<dbReference type="PANTHER" id="PTHR12963">
    <property type="entry name" value="THYROID RECEPTOR INTERACTING PROTEIN RELATED"/>
    <property type="match status" value="1"/>
</dbReference>
<keyword evidence="5" id="KW-1185">Reference proteome</keyword>
<sequence length="454" mass="52068">MKNKKKNQFIQIVDESGTFLLDGRRQCMCEASKHELINNCLNCGRIVCQQEGSGPCFTCGTFVLNKQERDQLLSGSDEAIQKVQQLADSGARLDFMDQVASCLNTKKSLKEIAASLTNDPNLDRAIEHKNKLLEFDKKSVARSKVFDDQVDYFTIQSQNFITEQNRQAIANRVDYIVENKFNKIDKIAIDFNNLTVSDYTESVIENIDDEHRKLEELSTITTDYELKPSSYFIDNDDKTMDKKSLPPPIYVPSQDTIDGHDKNNGGNNNNKNRMKTTNSNHSNKSIILPKMVSKMNEYEHRVQDTEMAKIDDHGMCLAIRQPYASLLVAGIKRFEGRTWYSPFKGRLWIYAAHKMPSDEEIQNVEQFYSHLGNKNFPRNYPTDVIVGCVIIEDCLPEEIYRKQYPECEIESPYVFVCDYPIAFMRPLPVAKSGGRQIYRLEPKIHQACKGLLGF</sequence>
<dbReference type="InterPro" id="IPR009349">
    <property type="entry name" value="TRIP4/RQT4_C2HC5_Znf"/>
</dbReference>
<dbReference type="GO" id="GO:0005634">
    <property type="term" value="C:nucleus"/>
    <property type="evidence" value="ECO:0007669"/>
    <property type="project" value="InterPro"/>
</dbReference>
<dbReference type="Pfam" id="PF04266">
    <property type="entry name" value="ASCH"/>
    <property type="match status" value="1"/>
</dbReference>
<dbReference type="InterPro" id="IPR015947">
    <property type="entry name" value="PUA-like_sf"/>
</dbReference>
<dbReference type="EMBL" id="ASGP02000003">
    <property type="protein sequence ID" value="KAH9517149.1"/>
    <property type="molecule type" value="Genomic_DNA"/>
</dbReference>
<dbReference type="Pfam" id="PF06221">
    <property type="entry name" value="zf-C2HC5"/>
    <property type="match status" value="1"/>
</dbReference>
<feature type="domain" description="ASCH" evidence="2">
    <location>
        <begin position="317"/>
        <end position="402"/>
    </location>
</feature>
<comment type="caution">
    <text evidence="4">The sequence shown here is derived from an EMBL/GenBank/DDBJ whole genome shotgun (WGS) entry which is preliminary data.</text>
</comment>
<gene>
    <name evidence="4" type="primary">TRIP4</name>
    <name evidence="4" type="ORF">DERF_007843</name>
</gene>
<accession>A0A922HYR4</accession>
<proteinExistence type="predicted"/>
<protein>
    <submittedName>
        <fullName evidence="4">Activating signal cointegrator 1</fullName>
    </submittedName>
</protein>
<evidence type="ECO:0000259" key="3">
    <source>
        <dbReference type="Pfam" id="PF06221"/>
    </source>
</evidence>
<reference evidence="4" key="2">
    <citation type="journal article" date="2022" name="Res Sq">
        <title>Comparative Genomics Reveals Insights into the Divergent Evolution of Astigmatic Mites and Household Pest Adaptations.</title>
        <authorList>
            <person name="Xiong Q."/>
            <person name="Wan A.T.-Y."/>
            <person name="Liu X.-Y."/>
            <person name="Fung C.S.-H."/>
            <person name="Xiao X."/>
            <person name="Malainual N."/>
            <person name="Hou J."/>
            <person name="Wang L."/>
            <person name="Wang M."/>
            <person name="Yang K."/>
            <person name="Cui Y."/>
            <person name="Leung E."/>
            <person name="Nong W."/>
            <person name="Shin S.-K."/>
            <person name="Au S."/>
            <person name="Jeong K.Y."/>
            <person name="Chew F.T."/>
            <person name="Hui J."/>
            <person name="Leung T.F."/>
            <person name="Tungtrongchitr A."/>
            <person name="Zhong N."/>
            <person name="Liu Z."/>
            <person name="Tsui S."/>
        </authorList>
    </citation>
    <scope>NUCLEOTIDE SEQUENCE</scope>
    <source>
        <strain evidence="4">Derf</strain>
        <tissue evidence="4">Whole organism</tissue>
    </source>
</reference>
<dbReference type="GO" id="GO:0180022">
    <property type="term" value="C:RQC-trigger complex"/>
    <property type="evidence" value="ECO:0007669"/>
    <property type="project" value="InterPro"/>
</dbReference>
<evidence type="ECO:0000313" key="4">
    <source>
        <dbReference type="EMBL" id="KAH9517149.1"/>
    </source>
</evidence>
<dbReference type="GO" id="GO:0072344">
    <property type="term" value="P:rescue of stalled ribosome"/>
    <property type="evidence" value="ECO:0007669"/>
    <property type="project" value="InterPro"/>
</dbReference>
<dbReference type="Gene3D" id="2.30.130.30">
    <property type="entry name" value="Hypothetical protein"/>
    <property type="match status" value="1"/>
</dbReference>
<dbReference type="InterPro" id="IPR007374">
    <property type="entry name" value="ASCH_domain"/>
</dbReference>